<keyword evidence="1" id="KW-0812">Transmembrane</keyword>
<proteinExistence type="predicted"/>
<dbReference type="EMBL" id="MFTJ01000005">
    <property type="protein sequence ID" value="OGI66656.1"/>
    <property type="molecule type" value="Genomic_DNA"/>
</dbReference>
<organism evidence="2 3">
    <name type="scientific">Candidatus Nomurabacteria bacterium RIFCSPHIGHO2_01_FULL_39_10</name>
    <dbReference type="NCBI Taxonomy" id="1801733"/>
    <lineage>
        <taxon>Bacteria</taxon>
        <taxon>Candidatus Nomuraibacteriota</taxon>
    </lineage>
</organism>
<keyword evidence="1" id="KW-1133">Transmembrane helix</keyword>
<accession>A0A1F6VAT1</accession>
<dbReference type="Proteomes" id="UP000178700">
    <property type="component" value="Unassembled WGS sequence"/>
</dbReference>
<feature type="transmembrane region" description="Helical" evidence="1">
    <location>
        <begin position="83"/>
        <end position="102"/>
    </location>
</feature>
<evidence type="ECO:0000313" key="3">
    <source>
        <dbReference type="Proteomes" id="UP000178700"/>
    </source>
</evidence>
<keyword evidence="1" id="KW-0472">Membrane</keyword>
<comment type="caution">
    <text evidence="2">The sequence shown here is derived from an EMBL/GenBank/DDBJ whole genome shotgun (WGS) entry which is preliminary data.</text>
</comment>
<evidence type="ECO:0000313" key="2">
    <source>
        <dbReference type="EMBL" id="OGI66656.1"/>
    </source>
</evidence>
<name>A0A1F6VAT1_9BACT</name>
<gene>
    <name evidence="2" type="ORF">A2642_02750</name>
</gene>
<evidence type="ECO:0000256" key="1">
    <source>
        <dbReference type="SAM" id="Phobius"/>
    </source>
</evidence>
<sequence length="137" mass="15926">METLALVKPTVKEQLFVKITEIKQKKLTAAQVIEIMEVKRCLTYAFERLVWTYFGLSKEQILELSEQEIEALSLLTLERSKRMFIFLWILQVTVPFIGLEIASETDTMMFRRNLCKIKKMLGVGLNLGRILREGLTV</sequence>
<reference evidence="2 3" key="1">
    <citation type="journal article" date="2016" name="Nat. Commun.">
        <title>Thousands of microbial genomes shed light on interconnected biogeochemical processes in an aquifer system.</title>
        <authorList>
            <person name="Anantharaman K."/>
            <person name="Brown C.T."/>
            <person name="Hug L.A."/>
            <person name="Sharon I."/>
            <person name="Castelle C.J."/>
            <person name="Probst A.J."/>
            <person name="Thomas B.C."/>
            <person name="Singh A."/>
            <person name="Wilkins M.J."/>
            <person name="Karaoz U."/>
            <person name="Brodie E.L."/>
            <person name="Williams K.H."/>
            <person name="Hubbard S.S."/>
            <person name="Banfield J.F."/>
        </authorList>
    </citation>
    <scope>NUCLEOTIDE SEQUENCE [LARGE SCALE GENOMIC DNA]</scope>
</reference>
<protein>
    <submittedName>
        <fullName evidence="2">Uncharacterized protein</fullName>
    </submittedName>
</protein>
<dbReference type="AlphaFoldDB" id="A0A1F6VAT1"/>